<evidence type="ECO:0000259" key="9">
    <source>
        <dbReference type="PROSITE" id="PS50110"/>
    </source>
</evidence>
<evidence type="ECO:0000256" key="1">
    <source>
        <dbReference type="ARBA" id="ARBA00022741"/>
    </source>
</evidence>
<dbReference type="SMART" id="SM00382">
    <property type="entry name" value="AAA"/>
    <property type="match status" value="1"/>
</dbReference>
<gene>
    <name evidence="10" type="primary">aoxR</name>
    <name evidence="10" type="ORF">BQ8482_180083</name>
</gene>
<dbReference type="Pfam" id="PF00158">
    <property type="entry name" value="Sigma54_activat"/>
    <property type="match status" value="1"/>
</dbReference>
<dbReference type="Gene3D" id="3.40.50.300">
    <property type="entry name" value="P-loop containing nucleotide triphosphate hydrolases"/>
    <property type="match status" value="1"/>
</dbReference>
<reference evidence="11" key="1">
    <citation type="submission" date="2016-12" db="EMBL/GenBank/DDBJ databases">
        <authorList>
            <person name="Brunel B."/>
        </authorList>
    </citation>
    <scope>NUCLEOTIDE SEQUENCE [LARGE SCALE GENOMIC DNA]</scope>
</reference>
<dbReference type="AlphaFoldDB" id="A0A2P9AI99"/>
<dbReference type="InterPro" id="IPR025944">
    <property type="entry name" value="Sigma_54_int_dom_CS"/>
</dbReference>
<feature type="modified residue" description="4-aspartylphosphate" evidence="7">
    <location>
        <position position="58"/>
    </location>
</feature>
<dbReference type="InterPro" id="IPR058031">
    <property type="entry name" value="AAA_lid_NorR"/>
</dbReference>
<dbReference type="RefSeq" id="WP_123148230.1">
    <property type="nucleotide sequence ID" value="NZ_FUIG01000024.1"/>
</dbReference>
<keyword evidence="1" id="KW-0547">Nucleotide-binding</keyword>
<accession>A0A2P9AI99</accession>
<feature type="domain" description="Response regulatory" evidence="9">
    <location>
        <begin position="7"/>
        <end position="123"/>
    </location>
</feature>
<dbReference type="PROSITE" id="PS00688">
    <property type="entry name" value="SIGMA54_INTERACT_3"/>
    <property type="match status" value="1"/>
</dbReference>
<dbReference type="InterPro" id="IPR001789">
    <property type="entry name" value="Sig_transdc_resp-reg_receiver"/>
</dbReference>
<dbReference type="Pfam" id="PF02954">
    <property type="entry name" value="HTH_8"/>
    <property type="match status" value="1"/>
</dbReference>
<keyword evidence="7" id="KW-0597">Phosphoprotein</keyword>
<keyword evidence="4" id="KW-0805">Transcription regulation</keyword>
<dbReference type="PROSITE" id="PS50045">
    <property type="entry name" value="SIGMA54_INTERACT_4"/>
    <property type="match status" value="1"/>
</dbReference>
<protein>
    <submittedName>
        <fullName evidence="10">Putative transcriptional regulator</fullName>
    </submittedName>
</protein>
<name>A0A2P9AI99_9HYPH</name>
<evidence type="ECO:0000259" key="8">
    <source>
        <dbReference type="PROSITE" id="PS50045"/>
    </source>
</evidence>
<dbReference type="PANTHER" id="PTHR32071">
    <property type="entry name" value="TRANSCRIPTIONAL REGULATORY PROTEIN"/>
    <property type="match status" value="1"/>
</dbReference>
<keyword evidence="2" id="KW-0067">ATP-binding</keyword>
<evidence type="ECO:0000256" key="5">
    <source>
        <dbReference type="ARBA" id="ARBA00023159"/>
    </source>
</evidence>
<sequence>MLPDRARIGLVEDDLVMGGSIVQRLELEGWRVTWWQSGCEAISEIAGESDSLDLVICDVCLPDVSGEVVFNELAKLPNIPPFMFVTGHGEIDQAVRLMRSGAVDFMTKPFAMDEFLRRIDAGRRTMQSQLRLNGYCLGESAGIQRAEDLLHRYAAHDLPVLITGETGSGKEVAARLLHQISSRGTEPFIAVNCAAIPAELLESEIFGHEKGAFTGAQARHLGYAERAGKGTLFLDEIGDMPLPLQAKLLRLIEDGSFHRVGGETPVVFRARIVTATHRDLAQRGGPTGFREDLYFRLAVLPIHIPPLRERSEDIDWLMDRFLQNAAARSDTCIRGFSALAREAALVHPWPGNVRELRNRVDRAVALATNEWIMPGDLFPEHASKPGGAAFVPLADVRDAAERRQIERALEETGGQIAKAAALLSISRTTLWEKMTRFGLAERVRSET</sequence>
<keyword evidence="11" id="KW-1185">Reference proteome</keyword>
<dbReference type="GO" id="GO:0006355">
    <property type="term" value="P:regulation of DNA-templated transcription"/>
    <property type="evidence" value="ECO:0007669"/>
    <property type="project" value="InterPro"/>
</dbReference>
<feature type="domain" description="Sigma-54 factor interaction" evidence="8">
    <location>
        <begin position="136"/>
        <end position="365"/>
    </location>
</feature>
<dbReference type="SUPFAM" id="SSF52172">
    <property type="entry name" value="CheY-like"/>
    <property type="match status" value="1"/>
</dbReference>
<evidence type="ECO:0000256" key="2">
    <source>
        <dbReference type="ARBA" id="ARBA00022840"/>
    </source>
</evidence>
<dbReference type="Proteomes" id="UP000245698">
    <property type="component" value="Unassembled WGS sequence"/>
</dbReference>
<dbReference type="InterPro" id="IPR011006">
    <property type="entry name" value="CheY-like_superfamily"/>
</dbReference>
<dbReference type="Pfam" id="PF00072">
    <property type="entry name" value="Response_reg"/>
    <property type="match status" value="1"/>
</dbReference>
<keyword evidence="3" id="KW-0902">Two-component regulatory system</keyword>
<evidence type="ECO:0000256" key="4">
    <source>
        <dbReference type="ARBA" id="ARBA00023015"/>
    </source>
</evidence>
<dbReference type="Gene3D" id="3.40.50.2300">
    <property type="match status" value="1"/>
</dbReference>
<keyword evidence="5" id="KW-0010">Activator</keyword>
<dbReference type="SMART" id="SM00448">
    <property type="entry name" value="REC"/>
    <property type="match status" value="1"/>
</dbReference>
<proteinExistence type="predicted"/>
<dbReference type="GO" id="GO:0005524">
    <property type="term" value="F:ATP binding"/>
    <property type="evidence" value="ECO:0007669"/>
    <property type="project" value="UniProtKB-KW"/>
</dbReference>
<evidence type="ECO:0000256" key="7">
    <source>
        <dbReference type="PROSITE-ProRule" id="PRU00169"/>
    </source>
</evidence>
<dbReference type="CDD" id="cd00009">
    <property type="entry name" value="AAA"/>
    <property type="match status" value="1"/>
</dbReference>
<dbReference type="Gene3D" id="1.10.8.60">
    <property type="match status" value="1"/>
</dbReference>
<dbReference type="InterPro" id="IPR002078">
    <property type="entry name" value="Sigma_54_int"/>
</dbReference>
<dbReference type="InterPro" id="IPR002197">
    <property type="entry name" value="HTH_Fis"/>
</dbReference>
<keyword evidence="6" id="KW-0804">Transcription</keyword>
<dbReference type="PROSITE" id="PS50110">
    <property type="entry name" value="RESPONSE_REGULATORY"/>
    <property type="match status" value="1"/>
</dbReference>
<evidence type="ECO:0000313" key="10">
    <source>
        <dbReference type="EMBL" id="SJM30855.1"/>
    </source>
</evidence>
<dbReference type="GO" id="GO:0043565">
    <property type="term" value="F:sequence-specific DNA binding"/>
    <property type="evidence" value="ECO:0007669"/>
    <property type="project" value="InterPro"/>
</dbReference>
<dbReference type="PRINTS" id="PR01590">
    <property type="entry name" value="HTHFIS"/>
</dbReference>
<dbReference type="SUPFAM" id="SSF46689">
    <property type="entry name" value="Homeodomain-like"/>
    <property type="match status" value="1"/>
</dbReference>
<dbReference type="InterPro" id="IPR003593">
    <property type="entry name" value="AAA+_ATPase"/>
</dbReference>
<evidence type="ECO:0000256" key="6">
    <source>
        <dbReference type="ARBA" id="ARBA00023163"/>
    </source>
</evidence>
<organism evidence="10 11">
    <name type="scientific">Mesorhizobium delmotii</name>
    <dbReference type="NCBI Taxonomy" id="1631247"/>
    <lineage>
        <taxon>Bacteria</taxon>
        <taxon>Pseudomonadati</taxon>
        <taxon>Pseudomonadota</taxon>
        <taxon>Alphaproteobacteria</taxon>
        <taxon>Hyphomicrobiales</taxon>
        <taxon>Phyllobacteriaceae</taxon>
        <taxon>Mesorhizobium</taxon>
    </lineage>
</organism>
<dbReference type="Pfam" id="PF25601">
    <property type="entry name" value="AAA_lid_14"/>
    <property type="match status" value="1"/>
</dbReference>
<dbReference type="FunFam" id="3.40.50.300:FF:000006">
    <property type="entry name" value="DNA-binding transcriptional regulator NtrC"/>
    <property type="match status" value="1"/>
</dbReference>
<dbReference type="GO" id="GO:0000160">
    <property type="term" value="P:phosphorelay signal transduction system"/>
    <property type="evidence" value="ECO:0007669"/>
    <property type="project" value="UniProtKB-KW"/>
</dbReference>
<evidence type="ECO:0000313" key="11">
    <source>
        <dbReference type="Proteomes" id="UP000245698"/>
    </source>
</evidence>
<evidence type="ECO:0000256" key="3">
    <source>
        <dbReference type="ARBA" id="ARBA00023012"/>
    </source>
</evidence>
<dbReference type="EMBL" id="FUIG01000024">
    <property type="protein sequence ID" value="SJM30855.1"/>
    <property type="molecule type" value="Genomic_DNA"/>
</dbReference>
<dbReference type="InterPro" id="IPR027417">
    <property type="entry name" value="P-loop_NTPase"/>
</dbReference>
<dbReference type="SUPFAM" id="SSF52540">
    <property type="entry name" value="P-loop containing nucleoside triphosphate hydrolases"/>
    <property type="match status" value="1"/>
</dbReference>
<dbReference type="InterPro" id="IPR009057">
    <property type="entry name" value="Homeodomain-like_sf"/>
</dbReference>
<dbReference type="Gene3D" id="1.10.10.60">
    <property type="entry name" value="Homeodomain-like"/>
    <property type="match status" value="1"/>
</dbReference>